<sequence length="256" mass="28336">MTVTAGLDVSAPAEAGERIVVPRHVAVIMDGNGRWAVSRGLPRTEGHRAGVSALRRTVKHAARRGVEVLTIFSFSSENWSRPAAEVGFLMALLERFVRRDLAEIHRENVRVRMIGERSGLERSILGLIEEGEQLTRDNTGMVLVVAFNYGARNEMVRAMRALAEDAAAGRIAPADIDEAAISARLDTASLPDPDLVIRTSGEQRLSNFLLWQSAYSEFYFPDLHWPDFDEAAFDRALEAYSARERRFGGLSAKAAR</sequence>
<gene>
    <name evidence="3" type="ORF">SAMN05421512_10466</name>
</gene>
<comment type="cofactor">
    <cofactor evidence="2">
        <name>Mg(2+)</name>
        <dbReference type="ChEBI" id="CHEBI:18420"/>
    </cofactor>
    <text evidence="2">Binds 2 magnesium ions per subunit.</text>
</comment>
<evidence type="ECO:0000256" key="2">
    <source>
        <dbReference type="HAMAP-Rule" id="MF_01139"/>
    </source>
</evidence>
<dbReference type="InterPro" id="IPR001441">
    <property type="entry name" value="UPP_synth-like"/>
</dbReference>
<dbReference type="EC" id="2.5.1.-" evidence="2"/>
<dbReference type="Gene3D" id="3.40.1180.10">
    <property type="entry name" value="Decaprenyl diphosphate synthase-like"/>
    <property type="match status" value="1"/>
</dbReference>
<keyword evidence="4" id="KW-1185">Reference proteome</keyword>
<dbReference type="Proteomes" id="UP000219331">
    <property type="component" value="Unassembled WGS sequence"/>
</dbReference>
<organism evidence="3 4">
    <name type="scientific">Stappia indica</name>
    <dbReference type="NCBI Taxonomy" id="538381"/>
    <lineage>
        <taxon>Bacteria</taxon>
        <taxon>Pseudomonadati</taxon>
        <taxon>Pseudomonadota</taxon>
        <taxon>Alphaproteobacteria</taxon>
        <taxon>Hyphomicrobiales</taxon>
        <taxon>Stappiaceae</taxon>
        <taxon>Stappia</taxon>
    </lineage>
</organism>
<name>A0A285S6Z6_9HYPH</name>
<dbReference type="NCBIfam" id="TIGR00055">
    <property type="entry name" value="uppS"/>
    <property type="match status" value="1"/>
</dbReference>
<feature type="binding site" evidence="2">
    <location>
        <position position="198"/>
    </location>
    <ligand>
        <name>substrate</name>
    </ligand>
</feature>
<feature type="binding site" evidence="2">
    <location>
        <begin position="75"/>
        <end position="77"/>
    </location>
    <ligand>
        <name>substrate</name>
    </ligand>
</feature>
<evidence type="ECO:0000313" key="3">
    <source>
        <dbReference type="EMBL" id="SOC03233.1"/>
    </source>
</evidence>
<feature type="active site" evidence="2">
    <location>
        <position position="30"/>
    </location>
</feature>
<dbReference type="NCBIfam" id="NF011408">
    <property type="entry name" value="PRK14834.1"/>
    <property type="match status" value="1"/>
</dbReference>
<reference evidence="3 4" key="1">
    <citation type="submission" date="2017-08" db="EMBL/GenBank/DDBJ databases">
        <authorList>
            <person name="de Groot N.N."/>
        </authorList>
    </citation>
    <scope>NUCLEOTIDE SEQUENCE [LARGE SCALE GENOMIC DNA]</scope>
    <source>
        <strain evidence="3 4">USBA 352</strain>
    </source>
</reference>
<accession>A0A285S6Z6</accession>
<keyword evidence="2" id="KW-0460">Magnesium</keyword>
<dbReference type="OrthoDB" id="4191603at2"/>
<dbReference type="PANTHER" id="PTHR10291">
    <property type="entry name" value="DEHYDRODOLICHYL DIPHOSPHATE SYNTHASE FAMILY MEMBER"/>
    <property type="match status" value="1"/>
</dbReference>
<dbReference type="SUPFAM" id="SSF64005">
    <property type="entry name" value="Undecaprenyl diphosphate synthase"/>
    <property type="match status" value="1"/>
</dbReference>
<feature type="binding site" evidence="2">
    <location>
        <position position="35"/>
    </location>
    <ligand>
        <name>substrate</name>
    </ligand>
</feature>
<keyword evidence="1 2" id="KW-0808">Transferase</keyword>
<feature type="binding site" evidence="2">
    <location>
        <position position="81"/>
    </location>
    <ligand>
        <name>substrate</name>
    </ligand>
</feature>
<dbReference type="HAMAP" id="MF_01139">
    <property type="entry name" value="ISPT"/>
    <property type="match status" value="1"/>
</dbReference>
<proteinExistence type="inferred from homology"/>
<feature type="binding site" evidence="2">
    <location>
        <position position="43"/>
    </location>
    <ligand>
        <name>substrate</name>
    </ligand>
</feature>
<feature type="binding site" evidence="2">
    <location>
        <begin position="204"/>
        <end position="206"/>
    </location>
    <ligand>
        <name>substrate</name>
    </ligand>
</feature>
<comment type="subunit">
    <text evidence="2">Homodimer.</text>
</comment>
<dbReference type="InterPro" id="IPR036424">
    <property type="entry name" value="UPP_synth-like_sf"/>
</dbReference>
<protein>
    <recommendedName>
        <fullName evidence="2">Isoprenyl transferase</fullName>
        <ecNumber evidence="2">2.5.1.-</ecNumber>
    </recommendedName>
</protein>
<feature type="binding site" evidence="2">
    <location>
        <position position="47"/>
    </location>
    <ligand>
        <name>substrate</name>
    </ligand>
</feature>
<keyword evidence="2" id="KW-0479">Metal-binding</keyword>
<evidence type="ECO:0000256" key="1">
    <source>
        <dbReference type="ARBA" id="ARBA00022679"/>
    </source>
</evidence>
<dbReference type="EMBL" id="OBML01000004">
    <property type="protein sequence ID" value="SOC03233.1"/>
    <property type="molecule type" value="Genomic_DNA"/>
</dbReference>
<dbReference type="FunFam" id="3.40.1180.10:FF:000001">
    <property type="entry name" value="(2E,6E)-farnesyl-diphosphate-specific ditrans,polycis-undecaprenyl-diphosphate synthase"/>
    <property type="match status" value="1"/>
</dbReference>
<comment type="function">
    <text evidence="2">Catalyzes the condensation of isopentenyl diphosphate (IPP) with allylic pyrophosphates generating different type of terpenoids.</text>
</comment>
<dbReference type="STRING" id="538381.GCA_001696535_00328"/>
<feature type="binding site" evidence="2">
    <location>
        <position position="217"/>
    </location>
    <ligand>
        <name>Mg(2+)</name>
        <dbReference type="ChEBI" id="CHEBI:18420"/>
    </ligand>
</feature>
<dbReference type="GO" id="GO:0005829">
    <property type="term" value="C:cytosol"/>
    <property type="evidence" value="ECO:0007669"/>
    <property type="project" value="TreeGrafter"/>
</dbReference>
<feature type="binding site" evidence="2">
    <location>
        <position position="79"/>
    </location>
    <ligand>
        <name>substrate</name>
    </ligand>
</feature>
<dbReference type="NCBIfam" id="NF011405">
    <property type="entry name" value="PRK14830.1"/>
    <property type="match status" value="1"/>
</dbReference>
<dbReference type="InterPro" id="IPR018520">
    <property type="entry name" value="UPP_synth-like_CS"/>
</dbReference>
<dbReference type="Pfam" id="PF01255">
    <property type="entry name" value="Prenyltransf"/>
    <property type="match status" value="1"/>
</dbReference>
<feature type="active site" description="Proton acceptor" evidence="2">
    <location>
        <position position="78"/>
    </location>
</feature>
<evidence type="ECO:0000313" key="4">
    <source>
        <dbReference type="Proteomes" id="UP000219331"/>
    </source>
</evidence>
<feature type="binding site" evidence="2">
    <location>
        <begin position="31"/>
        <end position="34"/>
    </location>
    <ligand>
        <name>substrate</name>
    </ligand>
</feature>
<dbReference type="CDD" id="cd00475">
    <property type="entry name" value="Cis_IPPS"/>
    <property type="match status" value="1"/>
</dbReference>
<dbReference type="PROSITE" id="PS01066">
    <property type="entry name" value="UPP_SYNTHASE"/>
    <property type="match status" value="1"/>
</dbReference>
<comment type="similarity">
    <text evidence="2">Belongs to the UPP synthase family.</text>
</comment>
<dbReference type="RefSeq" id="WP_067215262.1">
    <property type="nucleotide sequence ID" value="NZ_JAJGNR010000005.1"/>
</dbReference>
<dbReference type="GO" id="GO:0008834">
    <property type="term" value="F:ditrans,polycis-undecaprenyl-diphosphate synthase [(2E,6E)-farnesyl-diphosphate specific] activity"/>
    <property type="evidence" value="ECO:0007669"/>
    <property type="project" value="TreeGrafter"/>
</dbReference>
<dbReference type="GO" id="GO:0016094">
    <property type="term" value="P:polyprenol biosynthetic process"/>
    <property type="evidence" value="ECO:0007669"/>
    <property type="project" value="TreeGrafter"/>
</dbReference>
<dbReference type="GO" id="GO:0000287">
    <property type="term" value="F:magnesium ion binding"/>
    <property type="evidence" value="ECO:0007669"/>
    <property type="project" value="UniProtKB-UniRule"/>
</dbReference>
<dbReference type="PANTHER" id="PTHR10291:SF0">
    <property type="entry name" value="DEHYDRODOLICHYL DIPHOSPHATE SYNTHASE 2"/>
    <property type="match status" value="1"/>
</dbReference>
<dbReference type="AlphaFoldDB" id="A0A285S6Z6"/>
<feature type="binding site" evidence="2">
    <location>
        <position position="30"/>
    </location>
    <ligand>
        <name>Mg(2+)</name>
        <dbReference type="ChEBI" id="CHEBI:18420"/>
    </ligand>
</feature>